<reference evidence="2" key="1">
    <citation type="submission" date="2022-11" db="UniProtKB">
        <authorList>
            <consortium name="WormBaseParasite"/>
        </authorList>
    </citation>
    <scope>IDENTIFICATION</scope>
</reference>
<dbReference type="Proteomes" id="UP000887564">
    <property type="component" value="Unplaced"/>
</dbReference>
<accession>A0A914R1B7</accession>
<sequence>MVYALNEFKRAVHVNRVSNAKEVHYAGMAYANVQKDNELPTGNASEYLDAQQTCVQSLDKFHSLKRRPLRLLSITNISS</sequence>
<evidence type="ECO:0000313" key="2">
    <source>
        <dbReference type="WBParaSite" id="PEQ_0000024201-mRNA-1"/>
    </source>
</evidence>
<dbReference type="WBParaSite" id="PEQ_0000024201-mRNA-1">
    <property type="protein sequence ID" value="PEQ_0000024201-mRNA-1"/>
    <property type="gene ID" value="PEQ_0000024201"/>
</dbReference>
<dbReference type="AlphaFoldDB" id="A0A914R1B7"/>
<organism evidence="1 2">
    <name type="scientific">Parascaris equorum</name>
    <name type="common">Equine roundworm</name>
    <dbReference type="NCBI Taxonomy" id="6256"/>
    <lineage>
        <taxon>Eukaryota</taxon>
        <taxon>Metazoa</taxon>
        <taxon>Ecdysozoa</taxon>
        <taxon>Nematoda</taxon>
        <taxon>Chromadorea</taxon>
        <taxon>Rhabditida</taxon>
        <taxon>Spirurina</taxon>
        <taxon>Ascaridomorpha</taxon>
        <taxon>Ascaridoidea</taxon>
        <taxon>Ascarididae</taxon>
        <taxon>Parascaris</taxon>
    </lineage>
</organism>
<keyword evidence="1" id="KW-1185">Reference proteome</keyword>
<evidence type="ECO:0000313" key="1">
    <source>
        <dbReference type="Proteomes" id="UP000887564"/>
    </source>
</evidence>
<protein>
    <submittedName>
        <fullName evidence="2">Uncharacterized protein</fullName>
    </submittedName>
</protein>
<name>A0A914R1B7_PAREQ</name>
<proteinExistence type="predicted"/>